<evidence type="ECO:0000313" key="3">
    <source>
        <dbReference type="Proteomes" id="UP000031057"/>
    </source>
</evidence>
<gene>
    <name evidence="2" type="ORF">LK12_04580</name>
</gene>
<dbReference type="PRINTS" id="PR00445">
    <property type="entry name" value="HUPFHYPC"/>
</dbReference>
<dbReference type="GO" id="GO:0005506">
    <property type="term" value="F:iron ion binding"/>
    <property type="evidence" value="ECO:0007669"/>
    <property type="project" value="TreeGrafter"/>
</dbReference>
<evidence type="ECO:0000256" key="1">
    <source>
        <dbReference type="ARBA" id="ARBA00006018"/>
    </source>
</evidence>
<dbReference type="STRING" id="1348853.LK12_04580"/>
<name>A0A0B1ZWJ9_9SPHN</name>
<dbReference type="OrthoDB" id="9806017at2"/>
<proteinExistence type="inferred from homology"/>
<dbReference type="NCBIfam" id="TIGR00074">
    <property type="entry name" value="hypC_hupF"/>
    <property type="match status" value="1"/>
</dbReference>
<dbReference type="AlphaFoldDB" id="A0A0B1ZWJ9"/>
<dbReference type="InterPro" id="IPR001109">
    <property type="entry name" value="Hydrogenase_HupF/HypC"/>
</dbReference>
<dbReference type="GO" id="GO:0051604">
    <property type="term" value="P:protein maturation"/>
    <property type="evidence" value="ECO:0007669"/>
    <property type="project" value="TreeGrafter"/>
</dbReference>
<accession>A0A0B1ZWJ9</accession>
<dbReference type="Gene3D" id="2.30.30.140">
    <property type="match status" value="1"/>
</dbReference>
<comment type="caution">
    <text evidence="2">The sequence shown here is derived from an EMBL/GenBank/DDBJ whole genome shotgun (WGS) entry which is preliminary data.</text>
</comment>
<keyword evidence="3" id="KW-1185">Reference proteome</keyword>
<sequence>MCLAVPGELLEIEGDDPLTRKGRVAFAGVVRRVNLAYVPEAEPGAYVLVHAGFAIAVIDEAEAQRTLALLDEIPSESAR</sequence>
<dbReference type="EMBL" id="JTDI01000001">
    <property type="protein sequence ID" value="KHK93532.1"/>
    <property type="molecule type" value="Genomic_DNA"/>
</dbReference>
<dbReference type="GO" id="GO:1902670">
    <property type="term" value="F:carbon dioxide binding"/>
    <property type="evidence" value="ECO:0007669"/>
    <property type="project" value="TreeGrafter"/>
</dbReference>
<dbReference type="SUPFAM" id="SSF159127">
    <property type="entry name" value="HupF/HypC-like"/>
    <property type="match status" value="1"/>
</dbReference>
<protein>
    <submittedName>
        <fullName evidence="2">Hydrogenase assembly protein HupF</fullName>
    </submittedName>
</protein>
<dbReference type="Proteomes" id="UP000031057">
    <property type="component" value="Unassembled WGS sequence"/>
</dbReference>
<dbReference type="PANTHER" id="PTHR35177">
    <property type="entry name" value="HYDROGENASE MATURATION FACTOR HYBG"/>
    <property type="match status" value="1"/>
</dbReference>
<comment type="similarity">
    <text evidence="1">Belongs to the HupF/HypC family.</text>
</comment>
<organism evidence="2 3">
    <name type="scientific">Novosphingobium malaysiense</name>
    <dbReference type="NCBI Taxonomy" id="1348853"/>
    <lineage>
        <taxon>Bacteria</taxon>
        <taxon>Pseudomonadati</taxon>
        <taxon>Pseudomonadota</taxon>
        <taxon>Alphaproteobacteria</taxon>
        <taxon>Sphingomonadales</taxon>
        <taxon>Sphingomonadaceae</taxon>
        <taxon>Novosphingobium</taxon>
    </lineage>
</organism>
<reference evidence="2 3" key="1">
    <citation type="submission" date="2014-10" db="EMBL/GenBank/DDBJ databases">
        <title>Genome sequence of Novosphingobium malaysiense MUSC 273(T).</title>
        <authorList>
            <person name="Lee L.-H."/>
        </authorList>
    </citation>
    <scope>NUCLEOTIDE SEQUENCE [LARGE SCALE GENOMIC DNA]</scope>
    <source>
        <strain evidence="2 3">MUSC 273</strain>
    </source>
</reference>
<dbReference type="RefSeq" id="WP_039279766.1">
    <property type="nucleotide sequence ID" value="NZ_JTDI01000001.1"/>
</dbReference>
<dbReference type="Pfam" id="PF01455">
    <property type="entry name" value="HupF_HypC"/>
    <property type="match status" value="1"/>
</dbReference>
<dbReference type="PANTHER" id="PTHR35177:SF2">
    <property type="entry name" value="HYDROGENASE MATURATION FACTOR HYBG"/>
    <property type="match status" value="1"/>
</dbReference>
<evidence type="ECO:0000313" key="2">
    <source>
        <dbReference type="EMBL" id="KHK93532.1"/>
    </source>
</evidence>